<dbReference type="PANTHER" id="PTHR37812:SF1">
    <property type="entry name" value="MU-LIKE PROPHAGE FLUMU PROTEIN C"/>
    <property type="match status" value="1"/>
</dbReference>
<dbReference type="InterPro" id="IPR049739">
    <property type="entry name" value="YraL-like"/>
</dbReference>
<protein>
    <submittedName>
        <fullName evidence="2">Mor transcription activator family protein</fullName>
    </submittedName>
</protein>
<organism evidence="2 3">
    <name type="scientific">Anaerosporobacter mobilis DSM 15930</name>
    <dbReference type="NCBI Taxonomy" id="1120996"/>
    <lineage>
        <taxon>Bacteria</taxon>
        <taxon>Bacillati</taxon>
        <taxon>Bacillota</taxon>
        <taxon>Clostridia</taxon>
        <taxon>Lachnospirales</taxon>
        <taxon>Lachnospiraceae</taxon>
        <taxon>Anaerosporobacter</taxon>
    </lineage>
</organism>
<dbReference type="InterPro" id="IPR052411">
    <property type="entry name" value="c-mor_Regulatory_Protein"/>
</dbReference>
<dbReference type="Gene3D" id="1.10.10.60">
    <property type="entry name" value="Homeodomain-like"/>
    <property type="match status" value="1"/>
</dbReference>
<keyword evidence="3" id="KW-1185">Reference proteome</keyword>
<name>A0A1M7MNY6_9FIRM</name>
<reference evidence="2 3" key="1">
    <citation type="submission" date="2016-11" db="EMBL/GenBank/DDBJ databases">
        <authorList>
            <person name="Jaros S."/>
            <person name="Januszkiewicz K."/>
            <person name="Wedrychowicz H."/>
        </authorList>
    </citation>
    <scope>NUCLEOTIDE SEQUENCE [LARGE SCALE GENOMIC DNA]</scope>
    <source>
        <strain evidence="2 3">DSM 15930</strain>
    </source>
</reference>
<dbReference type="STRING" id="1120996.SAMN02746066_03936"/>
<evidence type="ECO:0000259" key="1">
    <source>
        <dbReference type="Pfam" id="PF08765"/>
    </source>
</evidence>
<evidence type="ECO:0000313" key="3">
    <source>
        <dbReference type="Proteomes" id="UP000184038"/>
    </source>
</evidence>
<dbReference type="AlphaFoldDB" id="A0A1M7MNY6"/>
<proteinExistence type="predicted"/>
<dbReference type="InterPro" id="IPR009057">
    <property type="entry name" value="Homeodomain-like_sf"/>
</dbReference>
<dbReference type="RefSeq" id="WP_073290564.1">
    <property type="nucleotide sequence ID" value="NZ_FRCP01000022.1"/>
</dbReference>
<dbReference type="Pfam" id="PF08765">
    <property type="entry name" value="Mor"/>
    <property type="match status" value="1"/>
</dbReference>
<dbReference type="OrthoDB" id="9800398at2"/>
<dbReference type="SUPFAM" id="SSF46689">
    <property type="entry name" value="Homeodomain-like"/>
    <property type="match status" value="1"/>
</dbReference>
<dbReference type="EMBL" id="FRCP01000022">
    <property type="protein sequence ID" value="SHM92761.1"/>
    <property type="molecule type" value="Genomic_DNA"/>
</dbReference>
<accession>A0A1M7MNY6</accession>
<dbReference type="Proteomes" id="UP000184038">
    <property type="component" value="Unassembled WGS sequence"/>
</dbReference>
<sequence>MSYINIYDVLPKEIVEQIQEYVDGVKVYIPKKADNRKSWGSNTDTKQLVSSRNHQIRLEHQNGLTVSELAQKYFLAEKTIQKIVYSRQSTE</sequence>
<dbReference type="InterPro" id="IPR014875">
    <property type="entry name" value="Mor_transcription_activator"/>
</dbReference>
<dbReference type="NCBIfam" id="NF040785">
    <property type="entry name" value="CD3324_fam"/>
    <property type="match status" value="1"/>
</dbReference>
<evidence type="ECO:0000313" key="2">
    <source>
        <dbReference type="EMBL" id="SHM92761.1"/>
    </source>
</evidence>
<dbReference type="PANTHER" id="PTHR37812">
    <property type="entry name" value="MU-LIKE PROPHAGE FLUMU PROTEIN C"/>
    <property type="match status" value="1"/>
</dbReference>
<feature type="domain" description="Mor transcription activator" evidence="1">
    <location>
        <begin position="12"/>
        <end position="86"/>
    </location>
</feature>
<gene>
    <name evidence="2" type="ORF">SAMN02746066_03936</name>
</gene>